<dbReference type="InterPro" id="IPR000873">
    <property type="entry name" value="AMP-dep_synth/lig_dom"/>
</dbReference>
<dbReference type="Pfam" id="PF00501">
    <property type="entry name" value="AMP-binding"/>
    <property type="match status" value="1"/>
</dbReference>
<dbReference type="Proteomes" id="UP000296822">
    <property type="component" value="Chromosome"/>
</dbReference>
<dbReference type="SUPFAM" id="SSF56801">
    <property type="entry name" value="Acetyl-CoA synthetase-like"/>
    <property type="match status" value="1"/>
</dbReference>
<dbReference type="KEGG" id="nbg:DV706_14730"/>
<feature type="domain" description="AMP-dependent synthetase/ligase" evidence="2">
    <location>
        <begin position="15"/>
        <end position="348"/>
    </location>
</feature>
<accession>A0A4D6HR68</accession>
<gene>
    <name evidence="3" type="ORF">DV706_14730</name>
</gene>
<dbReference type="InterPro" id="IPR042099">
    <property type="entry name" value="ANL_N_sf"/>
</dbReference>
<reference evidence="3 4" key="1">
    <citation type="journal article" date="2019" name="Nat. Commun.">
        <title>A new type of DNA phosphorothioation-based antiviral system in archaea.</title>
        <authorList>
            <person name="Xiong L."/>
            <person name="Liu S."/>
            <person name="Chen S."/>
            <person name="Xiao Y."/>
            <person name="Zhu B."/>
            <person name="Gao Y."/>
            <person name="Zhang Y."/>
            <person name="Chen B."/>
            <person name="Luo J."/>
            <person name="Deng Z."/>
            <person name="Chen X."/>
            <person name="Wang L."/>
            <person name="Chen S."/>
        </authorList>
    </citation>
    <scope>NUCLEOTIDE SEQUENCE [LARGE SCALE GENOMIC DNA]</scope>
    <source>
        <strain evidence="3 4">JCM 10635</strain>
    </source>
</reference>
<protein>
    <submittedName>
        <fullName evidence="3">Long-chain fatty acid--CoA ligase</fullName>
    </submittedName>
</protein>
<proteinExistence type="predicted"/>
<evidence type="ECO:0000313" key="3">
    <source>
        <dbReference type="EMBL" id="QCC55612.1"/>
    </source>
</evidence>
<dbReference type="GeneID" id="39852520"/>
<dbReference type="PANTHER" id="PTHR43767">
    <property type="entry name" value="LONG-CHAIN-FATTY-ACID--COA LIGASE"/>
    <property type="match status" value="1"/>
</dbReference>
<evidence type="ECO:0000313" key="4">
    <source>
        <dbReference type="Proteomes" id="UP000296822"/>
    </source>
</evidence>
<dbReference type="PANTHER" id="PTHR43767:SF1">
    <property type="entry name" value="NONRIBOSOMAL PEPTIDE SYNTHASE PES1 (EUROFUNG)-RELATED"/>
    <property type="match status" value="1"/>
</dbReference>
<feature type="region of interest" description="Disordered" evidence="1">
    <location>
        <begin position="370"/>
        <end position="394"/>
    </location>
</feature>
<evidence type="ECO:0000256" key="1">
    <source>
        <dbReference type="SAM" id="MobiDB-lite"/>
    </source>
</evidence>
<keyword evidence="3" id="KW-0436">Ligase</keyword>
<dbReference type="RefSeq" id="WP_006067525.1">
    <property type="nucleotide sequence ID" value="NZ_CP031305.1"/>
</dbReference>
<evidence type="ECO:0000259" key="2">
    <source>
        <dbReference type="Pfam" id="PF00501"/>
    </source>
</evidence>
<name>A0A4D6HR68_9EURY</name>
<dbReference type="EMBL" id="CP031305">
    <property type="protein sequence ID" value="QCC55612.1"/>
    <property type="molecule type" value="Genomic_DNA"/>
</dbReference>
<dbReference type="Gene3D" id="3.40.50.12780">
    <property type="entry name" value="N-terminal domain of ligase-like"/>
    <property type="match status" value="1"/>
</dbReference>
<dbReference type="InterPro" id="IPR050237">
    <property type="entry name" value="ATP-dep_AMP-bd_enzyme"/>
</dbReference>
<dbReference type="GO" id="GO:0016874">
    <property type="term" value="F:ligase activity"/>
    <property type="evidence" value="ECO:0007669"/>
    <property type="project" value="UniProtKB-KW"/>
</dbReference>
<organism evidence="3 4">
    <name type="scientific">Natronorubrum bangense</name>
    <dbReference type="NCBI Taxonomy" id="61858"/>
    <lineage>
        <taxon>Archaea</taxon>
        <taxon>Methanobacteriati</taxon>
        <taxon>Methanobacteriota</taxon>
        <taxon>Stenosarchaea group</taxon>
        <taxon>Halobacteria</taxon>
        <taxon>Halobacteriales</taxon>
        <taxon>Natrialbaceae</taxon>
        <taxon>Natronorubrum</taxon>
    </lineage>
</organism>
<dbReference type="AlphaFoldDB" id="A0A4D6HR68"/>
<sequence length="394" mass="42106">MANIIKTLQEVTMENQAATAIGGDDSLTFSKFWSLTDRFAGGLQAREITAGDAIAIRLSNPRAFLIAFYGTLRNGCVPVTMPTDYRTDDIIAVLNETGCDAFVTDETPFLTILNRADETRVAITVDCDARMGVTLSAFLDNDGMNSAGSRTGIDVVRQSDSDRGLIAYVGHDDGEPLGVTYTHAALAGAASVGRSILERDGTQCHLGSLPLSNPLELMYGTTATILDGGTYLPHPQWDPETVQSLCYTDRVDRTFVSPSQYETLAALEIDADETVAVLEPTTAALEEHEDAVTRLRGRPETGLTHVRTSATADTSPRWETVPMVESCVLEDGADGELAVSGPAVMDGYVGRPALTDETIETNDSTRWIRTGVTGDEPGLSQPGDTTDLADSISS</sequence>